<comment type="caution">
    <text evidence="2">The sequence shown here is derived from an EMBL/GenBank/DDBJ whole genome shotgun (WGS) entry which is preliminary data.</text>
</comment>
<evidence type="ECO:0000313" key="3">
    <source>
        <dbReference type="Proteomes" id="UP001140453"/>
    </source>
</evidence>
<name>A0A9W9CTC5_9PEZI</name>
<organism evidence="2 3">
    <name type="scientific">Gnomoniopsis smithogilvyi</name>
    <dbReference type="NCBI Taxonomy" id="1191159"/>
    <lineage>
        <taxon>Eukaryota</taxon>
        <taxon>Fungi</taxon>
        <taxon>Dikarya</taxon>
        <taxon>Ascomycota</taxon>
        <taxon>Pezizomycotina</taxon>
        <taxon>Sordariomycetes</taxon>
        <taxon>Sordariomycetidae</taxon>
        <taxon>Diaporthales</taxon>
        <taxon>Gnomoniaceae</taxon>
        <taxon>Gnomoniopsis</taxon>
    </lineage>
</organism>
<dbReference type="Proteomes" id="UP001140453">
    <property type="component" value="Unassembled WGS sequence"/>
</dbReference>
<dbReference type="EMBL" id="JAPEVB010000005">
    <property type="protein sequence ID" value="KAJ4387271.1"/>
    <property type="molecule type" value="Genomic_DNA"/>
</dbReference>
<proteinExistence type="predicted"/>
<reference evidence="2" key="1">
    <citation type="submission" date="2022-10" db="EMBL/GenBank/DDBJ databases">
        <title>Tapping the CABI collections for fungal endophytes: first genome assemblies for Collariella, Neodidymelliopsis, Ascochyta clinopodiicola, Didymella pomorum, Didymosphaeria variabile, Neocosmospora piperis and Neocucurbitaria cava.</title>
        <authorList>
            <person name="Hill R."/>
        </authorList>
    </citation>
    <scope>NUCLEOTIDE SEQUENCE</scope>
    <source>
        <strain evidence="2">IMI 355082</strain>
    </source>
</reference>
<accession>A0A9W9CTC5</accession>
<feature type="region of interest" description="Disordered" evidence="1">
    <location>
        <begin position="185"/>
        <end position="209"/>
    </location>
</feature>
<feature type="region of interest" description="Disordered" evidence="1">
    <location>
        <begin position="104"/>
        <end position="145"/>
    </location>
</feature>
<protein>
    <submittedName>
        <fullName evidence="2">Uncharacterized protein</fullName>
    </submittedName>
</protein>
<sequence>MNPRDTEIFAIRRAGHYVKHHNAALDERDVVERLLTATDPSIWEKHAVAILAPSLRSRRWIAQQGIFEIDLVVFLLNGLLPAPASTAQYGTFWNRESVINSEMNSSRFSPHPVDRGDEADETFQSTPAFSEVENKAEGETDSDETATDSITRAIGDEVASIIPGTEDFDDVAALLRAVETNLSNSDEPEAFHGTDHQVNTEAPRDSGPWESLDRILAMTKRKSAV</sequence>
<evidence type="ECO:0000256" key="1">
    <source>
        <dbReference type="SAM" id="MobiDB-lite"/>
    </source>
</evidence>
<evidence type="ECO:0000313" key="2">
    <source>
        <dbReference type="EMBL" id="KAJ4387271.1"/>
    </source>
</evidence>
<gene>
    <name evidence="2" type="ORF">N0V93_007860</name>
</gene>
<keyword evidence="3" id="KW-1185">Reference proteome</keyword>
<dbReference type="AlphaFoldDB" id="A0A9W9CTC5"/>